<accession>K0AUE2</accession>
<dbReference type="AlphaFoldDB" id="K0AUE2"/>
<reference evidence="1 2" key="1">
    <citation type="journal article" date="2012" name="PLoS ONE">
        <title>The purine-utilizing bacterium Clostridium acidurici 9a: a genome-guided metabolic reconsideration.</title>
        <authorList>
            <person name="Hartwich K."/>
            <person name="Poehlein A."/>
            <person name="Daniel R."/>
        </authorList>
    </citation>
    <scope>NUCLEOTIDE SEQUENCE [LARGE SCALE GENOMIC DNA]</scope>
    <source>
        <strain evidence="2">ATCC 7906 / DSM 604 / BCRC 14475 / CIP 104303 / KCTC 5404 / NCIMB 10678 / 9a</strain>
    </source>
</reference>
<dbReference type="Proteomes" id="UP000006094">
    <property type="component" value="Chromosome"/>
</dbReference>
<evidence type="ECO:0000313" key="2">
    <source>
        <dbReference type="Proteomes" id="UP000006094"/>
    </source>
</evidence>
<sequence>MIGGCDSDQLKAELTNSKLSNSILHQTFNYEEATEAEVLSIFNTVGDIKISRSESDKVIVIAQLEQTKELKDIDKKLENLVIQPQIRNGVIYFEPLYNKDTSRNYWEWISSELNGNGININFDIQIPDTIKELRVYNEIGDIELNNISSKIYAQTNIGSIVGTDLNPLDTATFISNIPKLQNEGINISLSSIDNVNSIITATTLNDITINLPKESNYSHIENDDIATEYPYEISTNSNVNYIRKKSLEKLNNLNNKRNNTVITTHVSDDLLREVYINIEGDNKNV</sequence>
<dbReference type="EMBL" id="CP003326">
    <property type="protein sequence ID" value="AFS77458.1"/>
    <property type="molecule type" value="Genomic_DNA"/>
</dbReference>
<protein>
    <submittedName>
        <fullName evidence="1">Lipoprotein</fullName>
    </submittedName>
</protein>
<gene>
    <name evidence="1" type="ordered locus">Curi_c03830</name>
</gene>
<keyword evidence="2" id="KW-1185">Reference proteome</keyword>
<evidence type="ECO:0000313" key="1">
    <source>
        <dbReference type="EMBL" id="AFS77458.1"/>
    </source>
</evidence>
<dbReference type="KEGG" id="cad:Curi_c03830"/>
<proteinExistence type="predicted"/>
<name>K0AUE2_GOTA9</name>
<organism evidence="1 2">
    <name type="scientific">Gottschalkia acidurici (strain ATCC 7906 / DSM 604 / BCRC 14475 / CIP 104303 / KCTC 5404 / NCIMB 10678 / 9a)</name>
    <name type="common">Clostridium acidurici</name>
    <dbReference type="NCBI Taxonomy" id="1128398"/>
    <lineage>
        <taxon>Bacteria</taxon>
        <taxon>Bacillati</taxon>
        <taxon>Bacillota</taxon>
        <taxon>Tissierellia</taxon>
        <taxon>Tissierellales</taxon>
        <taxon>Gottschalkiaceae</taxon>
        <taxon>Gottschalkia</taxon>
    </lineage>
</organism>
<dbReference type="eggNOG" id="ENOG502ZHIK">
    <property type="taxonomic scope" value="Bacteria"/>
</dbReference>
<dbReference type="HOGENOM" id="CLU_920408_0_0_9"/>
<dbReference type="PATRIC" id="fig|1128398.3.peg.396"/>
<keyword evidence="1" id="KW-0449">Lipoprotein</keyword>